<evidence type="ECO:0000256" key="1">
    <source>
        <dbReference type="ARBA" id="ARBA00004651"/>
    </source>
</evidence>
<feature type="transmembrane region" description="Helical" evidence="6">
    <location>
        <begin position="235"/>
        <end position="257"/>
    </location>
</feature>
<dbReference type="PANTHER" id="PTHR42718">
    <property type="entry name" value="MAJOR FACILITATOR SUPERFAMILY MULTIDRUG TRANSPORTER MFSC"/>
    <property type="match status" value="1"/>
</dbReference>
<evidence type="ECO:0000313" key="8">
    <source>
        <dbReference type="EMBL" id="BDU00095.1"/>
    </source>
</evidence>
<comment type="subcellular location">
    <subcellularLocation>
        <location evidence="1">Cell membrane</location>
        <topology evidence="1">Multi-pass membrane protein</topology>
    </subcellularLocation>
</comment>
<dbReference type="Gene3D" id="1.20.1720.10">
    <property type="entry name" value="Multidrug resistance protein D"/>
    <property type="match status" value="1"/>
</dbReference>
<proteinExistence type="predicted"/>
<protein>
    <submittedName>
        <fullName evidence="8">MFS transporter</fullName>
    </submittedName>
</protein>
<organism evidence="8 9">
    <name type="scientific">Nocardia sputorum</name>
    <dbReference type="NCBI Taxonomy" id="2984338"/>
    <lineage>
        <taxon>Bacteria</taxon>
        <taxon>Bacillati</taxon>
        <taxon>Actinomycetota</taxon>
        <taxon>Actinomycetes</taxon>
        <taxon>Mycobacteriales</taxon>
        <taxon>Nocardiaceae</taxon>
        <taxon>Nocardia</taxon>
    </lineage>
</organism>
<dbReference type="InterPro" id="IPR011701">
    <property type="entry name" value="MFS"/>
</dbReference>
<dbReference type="SUPFAM" id="SSF103473">
    <property type="entry name" value="MFS general substrate transporter"/>
    <property type="match status" value="1"/>
</dbReference>
<evidence type="ECO:0000256" key="6">
    <source>
        <dbReference type="SAM" id="Phobius"/>
    </source>
</evidence>
<feature type="domain" description="Major facilitator superfamily (MFS) profile" evidence="7">
    <location>
        <begin position="24"/>
        <end position="476"/>
    </location>
</feature>
<keyword evidence="9" id="KW-1185">Reference proteome</keyword>
<feature type="transmembrane region" description="Helical" evidence="6">
    <location>
        <begin position="350"/>
        <end position="368"/>
    </location>
</feature>
<dbReference type="EMBL" id="AP026978">
    <property type="protein sequence ID" value="BDU00095.1"/>
    <property type="molecule type" value="Genomic_DNA"/>
</dbReference>
<reference evidence="8 9" key="1">
    <citation type="submission" date="2022-11" db="EMBL/GenBank/DDBJ databases">
        <title>Genome Sequencing of Nocardia sp. ON39_IFM12276 and assembly.</title>
        <authorList>
            <person name="Shimojima M."/>
            <person name="Toyokawa M."/>
            <person name="Uesaka K."/>
        </authorList>
    </citation>
    <scope>NUCLEOTIDE SEQUENCE [LARGE SCALE GENOMIC DNA]</scope>
    <source>
        <strain evidence="8 9">IFM 12276</strain>
    </source>
</reference>
<dbReference type="Proteomes" id="UP001317870">
    <property type="component" value="Chromosome"/>
</dbReference>
<sequence length="489" mass="49534">MVAAEASVVGINPQQEVSGSGARIVAVLAACGILMSLQQTMILPLLPALPALLHTTAGTASWLVTATLLSGAVVTPLIGRLADMYGKKRLILVTLAVVVAASLLGALSDALVPLVIARAAQGCGLSLIPVAVATMRDVLPPHRIPGAVATMSASLAIGAAAGLPLSGLIVTFLDWHCIFWVMVLSGALLATAVATVIPTPPPAHPVRGGFDYFGALLLAAALTALLLPLSKGSQWGWTTARTLLFAGTGVLLFGLWVPLQLRSTKPLVNLRVTTRPPVLLVNACALLIGFALFSNILLTTQMLQLPVATGFGAGMSALQAGWSLMPIALVGIIVAPLAGRAIARFGASSVLLVAAAELALAFAVRVPFSSEPWHLLAGAVVVGAGLSFTIAAIPTSIMTMAPITESASATTIGALLQSVGTSTASATMAATATTWNVTIDGHTYPSLTAFTAMFWISAGTTLTAAVLALALVVGGRLTVGGVSAPPTAR</sequence>
<gene>
    <name evidence="8" type="ORF">IFM12276_31230</name>
</gene>
<keyword evidence="2" id="KW-0813">Transport</keyword>
<feature type="transmembrane region" description="Helical" evidence="6">
    <location>
        <begin position="147"/>
        <end position="172"/>
    </location>
</feature>
<keyword evidence="3 6" id="KW-0812">Transmembrane</keyword>
<feature type="transmembrane region" description="Helical" evidence="6">
    <location>
        <begin position="318"/>
        <end position="338"/>
    </location>
</feature>
<evidence type="ECO:0000256" key="3">
    <source>
        <dbReference type="ARBA" id="ARBA00022692"/>
    </source>
</evidence>
<evidence type="ECO:0000259" key="7">
    <source>
        <dbReference type="PROSITE" id="PS50850"/>
    </source>
</evidence>
<feature type="transmembrane region" description="Helical" evidence="6">
    <location>
        <begin position="24"/>
        <end position="47"/>
    </location>
</feature>
<evidence type="ECO:0000256" key="5">
    <source>
        <dbReference type="ARBA" id="ARBA00023136"/>
    </source>
</evidence>
<dbReference type="InterPro" id="IPR036259">
    <property type="entry name" value="MFS_trans_sf"/>
</dbReference>
<dbReference type="InterPro" id="IPR020846">
    <property type="entry name" value="MFS_dom"/>
</dbReference>
<evidence type="ECO:0000256" key="4">
    <source>
        <dbReference type="ARBA" id="ARBA00022989"/>
    </source>
</evidence>
<name>A0ABN6U5X9_9NOCA</name>
<feature type="transmembrane region" description="Helical" evidence="6">
    <location>
        <begin position="178"/>
        <end position="197"/>
    </location>
</feature>
<feature type="transmembrane region" description="Helical" evidence="6">
    <location>
        <begin position="374"/>
        <end position="397"/>
    </location>
</feature>
<keyword evidence="5 6" id="KW-0472">Membrane</keyword>
<feature type="transmembrane region" description="Helical" evidence="6">
    <location>
        <begin position="90"/>
        <end position="108"/>
    </location>
</feature>
<dbReference type="Pfam" id="PF07690">
    <property type="entry name" value="MFS_1"/>
    <property type="match status" value="1"/>
</dbReference>
<feature type="transmembrane region" description="Helical" evidence="6">
    <location>
        <begin position="209"/>
        <end position="229"/>
    </location>
</feature>
<dbReference type="PANTHER" id="PTHR42718:SF9">
    <property type="entry name" value="MAJOR FACILITATOR SUPERFAMILY MULTIDRUG TRANSPORTER MFSC"/>
    <property type="match status" value="1"/>
</dbReference>
<dbReference type="Gene3D" id="1.20.1250.20">
    <property type="entry name" value="MFS general substrate transporter like domains"/>
    <property type="match status" value="1"/>
</dbReference>
<evidence type="ECO:0000256" key="2">
    <source>
        <dbReference type="ARBA" id="ARBA00022448"/>
    </source>
</evidence>
<accession>A0ABN6U5X9</accession>
<feature type="transmembrane region" description="Helical" evidence="6">
    <location>
        <begin position="452"/>
        <end position="473"/>
    </location>
</feature>
<keyword evidence="4 6" id="KW-1133">Transmembrane helix</keyword>
<dbReference type="PROSITE" id="PS50850">
    <property type="entry name" value="MFS"/>
    <property type="match status" value="1"/>
</dbReference>
<evidence type="ECO:0000313" key="9">
    <source>
        <dbReference type="Proteomes" id="UP001317870"/>
    </source>
</evidence>
<feature type="transmembrane region" description="Helical" evidence="6">
    <location>
        <begin position="59"/>
        <end position="78"/>
    </location>
</feature>
<feature type="transmembrane region" description="Helical" evidence="6">
    <location>
        <begin position="278"/>
        <end position="298"/>
    </location>
</feature>